<feature type="domain" description="Amidase" evidence="1">
    <location>
        <begin position="36"/>
        <end position="435"/>
    </location>
</feature>
<dbReference type="AlphaFoldDB" id="A0A6J7TTL5"/>
<dbReference type="Pfam" id="PF01425">
    <property type="entry name" value="Amidase"/>
    <property type="match status" value="1"/>
</dbReference>
<evidence type="ECO:0000259" key="1">
    <source>
        <dbReference type="Pfam" id="PF01425"/>
    </source>
</evidence>
<reference evidence="2" key="1">
    <citation type="submission" date="2020-05" db="EMBL/GenBank/DDBJ databases">
        <authorList>
            <person name="Chiriac C."/>
            <person name="Salcher M."/>
            <person name="Ghai R."/>
            <person name="Kavagutti S V."/>
        </authorList>
    </citation>
    <scope>NUCLEOTIDE SEQUENCE</scope>
</reference>
<gene>
    <name evidence="2" type="ORF">UFOPK4293_01579</name>
</gene>
<organism evidence="2">
    <name type="scientific">freshwater metagenome</name>
    <dbReference type="NCBI Taxonomy" id="449393"/>
    <lineage>
        <taxon>unclassified sequences</taxon>
        <taxon>metagenomes</taxon>
        <taxon>ecological metagenomes</taxon>
    </lineage>
</organism>
<dbReference type="EMBL" id="CAFBQH010000140">
    <property type="protein sequence ID" value="CAB5056933.1"/>
    <property type="molecule type" value="Genomic_DNA"/>
</dbReference>
<dbReference type="InterPro" id="IPR036928">
    <property type="entry name" value="AS_sf"/>
</dbReference>
<sequence length="467" mass="48501">MMNMSQISVEEAVARCAEIDGADTEIALRSVLALDDGAVARTARVEKNDGLLHGVPVLVKDNIEAEGLPCTAGSLALRGVPIRGDSTVASRLRRAGAVIIGAANLSEWANIRSTHSSSGWSAAGGLVANPWALDHSAGGSSSGSGAAVAAGIVPMAVGTETDGSIVCPASLNGVVGIKPTVGSVPTDGVVPVSASQDTPGSLARTVDDAERMLAVLQDDVSLLSRSQSIDASSLAIGVVDVWRTGNQATDALFDEAMRFVKKLSQKVSTSQMIATPDEVYTDEFTVLVHELRSDLDEYLSARATNGAPSSVGDVVAFNRANADVELLHFGQEIFEMAAKSSGRIAEDYVSARQRNLDWVHNNLDVALQQHDILISPAYMPAWKTDFTTGHPLAGGAVTSPAAIAGLPIVTIPMGLVAGLPVGLSLVGAKNSEAMLIALARSLEKALGLVQDAQWSPLFLRTSSLGHQ</sequence>
<dbReference type="InterPro" id="IPR023631">
    <property type="entry name" value="Amidase_dom"/>
</dbReference>
<dbReference type="Gene3D" id="3.90.1300.10">
    <property type="entry name" value="Amidase signature (AS) domain"/>
    <property type="match status" value="1"/>
</dbReference>
<evidence type="ECO:0000313" key="2">
    <source>
        <dbReference type="EMBL" id="CAB5056933.1"/>
    </source>
</evidence>
<name>A0A6J7TTL5_9ZZZZ</name>
<dbReference type="PANTHER" id="PTHR42678:SF34">
    <property type="entry name" value="OS04G0183300 PROTEIN"/>
    <property type="match status" value="1"/>
</dbReference>
<proteinExistence type="predicted"/>
<accession>A0A6J7TTL5</accession>
<protein>
    <submittedName>
        <fullName evidence="2">Unannotated protein</fullName>
    </submittedName>
</protein>
<dbReference type="SUPFAM" id="SSF75304">
    <property type="entry name" value="Amidase signature (AS) enzymes"/>
    <property type="match status" value="1"/>
</dbReference>
<dbReference type="PANTHER" id="PTHR42678">
    <property type="entry name" value="AMIDASE"/>
    <property type="match status" value="1"/>
</dbReference>